<dbReference type="PaxDb" id="29760-VIT_01s0113g00460.t01"/>
<keyword evidence="2" id="KW-0067">ATP-binding</keyword>
<protein>
    <submittedName>
        <fullName evidence="3">Uncharacterized protein</fullName>
    </submittedName>
</protein>
<proteinExistence type="predicted"/>
<name>F6H5X1_VITVI</name>
<gene>
    <name evidence="3" type="ordered locus">VIT_01s0113g00460</name>
</gene>
<dbReference type="HOGENOM" id="CLU_2709874_0_0_1"/>
<keyword evidence="1" id="KW-0547">Nucleotide-binding</keyword>
<keyword evidence="4" id="KW-1185">Reference proteome</keyword>
<dbReference type="STRING" id="29760.F6H5X1"/>
<evidence type="ECO:0000256" key="2">
    <source>
        <dbReference type="ARBA" id="ARBA00022840"/>
    </source>
</evidence>
<dbReference type="OrthoDB" id="1631570at2759"/>
<accession>F6H5X1</accession>
<dbReference type="PANTHER" id="PTHR48103:SF2">
    <property type="entry name" value="MIDASIN"/>
    <property type="match status" value="1"/>
</dbReference>
<evidence type="ECO:0000313" key="4">
    <source>
        <dbReference type="Proteomes" id="UP000009183"/>
    </source>
</evidence>
<dbReference type="InParanoid" id="F6H5X1"/>
<organism evidence="3 4">
    <name type="scientific">Vitis vinifera</name>
    <name type="common">Grape</name>
    <dbReference type="NCBI Taxonomy" id="29760"/>
    <lineage>
        <taxon>Eukaryota</taxon>
        <taxon>Viridiplantae</taxon>
        <taxon>Streptophyta</taxon>
        <taxon>Embryophyta</taxon>
        <taxon>Tracheophyta</taxon>
        <taxon>Spermatophyta</taxon>
        <taxon>Magnoliopsida</taxon>
        <taxon>eudicotyledons</taxon>
        <taxon>Gunneridae</taxon>
        <taxon>Pentapetalae</taxon>
        <taxon>rosids</taxon>
        <taxon>Vitales</taxon>
        <taxon>Vitaceae</taxon>
        <taxon>Viteae</taxon>
        <taxon>Vitis</taxon>
    </lineage>
</organism>
<dbReference type="AlphaFoldDB" id="F6H5X1"/>
<evidence type="ECO:0000256" key="1">
    <source>
        <dbReference type="ARBA" id="ARBA00022741"/>
    </source>
</evidence>
<dbReference type="EMBL" id="FN595240">
    <property type="protein sequence ID" value="CCB47610.1"/>
    <property type="molecule type" value="Genomic_DNA"/>
</dbReference>
<sequence>MRIDQKLTNLSQQSDVADLLGGFKPMDAWFVCIPLYKEFENLFSNTFSVKKSAEIGKSGLVKSRRKLWMKLYP</sequence>
<dbReference type="GO" id="GO:0005524">
    <property type="term" value="F:ATP binding"/>
    <property type="evidence" value="ECO:0007669"/>
    <property type="project" value="UniProtKB-KW"/>
</dbReference>
<evidence type="ECO:0000313" key="3">
    <source>
        <dbReference type="EMBL" id="CCB47610.1"/>
    </source>
</evidence>
<dbReference type="Proteomes" id="UP000009183">
    <property type="component" value="Chromosome 1"/>
</dbReference>
<dbReference type="PANTHER" id="PTHR48103">
    <property type="entry name" value="MIDASIN-RELATED"/>
    <property type="match status" value="1"/>
</dbReference>
<reference evidence="4" key="1">
    <citation type="journal article" date="2007" name="Nature">
        <title>The grapevine genome sequence suggests ancestral hexaploidization in major angiosperm phyla.</title>
        <authorList>
            <consortium name="The French-Italian Public Consortium for Grapevine Genome Characterization."/>
            <person name="Jaillon O."/>
            <person name="Aury J.-M."/>
            <person name="Noel B."/>
            <person name="Policriti A."/>
            <person name="Clepet C."/>
            <person name="Casagrande A."/>
            <person name="Choisne N."/>
            <person name="Aubourg S."/>
            <person name="Vitulo N."/>
            <person name="Jubin C."/>
            <person name="Vezzi A."/>
            <person name="Legeai F."/>
            <person name="Hugueney P."/>
            <person name="Dasilva C."/>
            <person name="Horner D."/>
            <person name="Mica E."/>
            <person name="Jublot D."/>
            <person name="Poulain J."/>
            <person name="Bruyere C."/>
            <person name="Billault A."/>
            <person name="Segurens B."/>
            <person name="Gouyvenoux M."/>
            <person name="Ugarte E."/>
            <person name="Cattonaro F."/>
            <person name="Anthouard V."/>
            <person name="Vico V."/>
            <person name="Del Fabbro C."/>
            <person name="Alaux M."/>
            <person name="Di Gaspero G."/>
            <person name="Dumas V."/>
            <person name="Felice N."/>
            <person name="Paillard S."/>
            <person name="Juman I."/>
            <person name="Moroldo M."/>
            <person name="Scalabrin S."/>
            <person name="Canaguier A."/>
            <person name="Le Clainche I."/>
            <person name="Malacrida G."/>
            <person name="Durand E."/>
            <person name="Pesole G."/>
            <person name="Laucou V."/>
            <person name="Chatelet P."/>
            <person name="Merdinoglu D."/>
            <person name="Delledonne M."/>
            <person name="Pezzotti M."/>
            <person name="Lecharny A."/>
            <person name="Scarpelli C."/>
            <person name="Artiguenave F."/>
            <person name="Pe M.E."/>
            <person name="Valle G."/>
            <person name="Morgante M."/>
            <person name="Caboche M."/>
            <person name="Adam-Blondon A.-F."/>
            <person name="Weissenbach J."/>
            <person name="Quetier F."/>
            <person name="Wincker P."/>
        </authorList>
    </citation>
    <scope>NUCLEOTIDE SEQUENCE [LARGE SCALE GENOMIC DNA]</scope>
    <source>
        <strain evidence="4">cv. Pinot noir / PN40024</strain>
    </source>
</reference>